<feature type="compositionally biased region" description="Polar residues" evidence="1">
    <location>
        <begin position="195"/>
        <end position="217"/>
    </location>
</feature>
<evidence type="ECO:0000313" key="3">
    <source>
        <dbReference type="Proteomes" id="UP000818624"/>
    </source>
</evidence>
<keyword evidence="3" id="KW-1185">Reference proteome</keyword>
<feature type="compositionally biased region" description="Basic and acidic residues" evidence="1">
    <location>
        <begin position="40"/>
        <end position="64"/>
    </location>
</feature>
<dbReference type="Proteomes" id="UP000818624">
    <property type="component" value="Chromosome 1"/>
</dbReference>
<feature type="compositionally biased region" description="Basic residues" evidence="1">
    <location>
        <begin position="7"/>
        <end position="19"/>
    </location>
</feature>
<name>A0ABY8EQP1_MALFU</name>
<feature type="region of interest" description="Disordered" evidence="1">
    <location>
        <begin position="1"/>
        <end position="79"/>
    </location>
</feature>
<reference evidence="2 3" key="1">
    <citation type="journal article" date="2020" name="Elife">
        <title>Loss of centromere function drives karyotype evolution in closely related Malassezia species.</title>
        <authorList>
            <person name="Sankaranarayanan S.R."/>
            <person name="Ianiri G."/>
            <person name="Coelho M.A."/>
            <person name="Reza M.H."/>
            <person name="Thimmappa B.C."/>
            <person name="Ganguly P."/>
            <person name="Vadnala R.N."/>
            <person name="Sun S."/>
            <person name="Siddharthan R."/>
            <person name="Tellgren-Roth C."/>
            <person name="Dawson T.L."/>
            <person name="Heitman J."/>
            <person name="Sanyal K."/>
        </authorList>
    </citation>
    <scope>NUCLEOTIDE SEQUENCE [LARGE SCALE GENOMIC DNA]</scope>
    <source>
        <strain evidence="2">CBS14141</strain>
    </source>
</reference>
<sequence length="225" mass="24943">MVLQNKYKARASRRYKAKKGIPMNKNETEKAQDTSESEGSESHDEGNDYRRRPKMKDNAWRYKEEEVDPYEEVEPEPEVDLSKLNAKIKALDVNAKPQFALASDEEEPEPEDGPAPPPMSSDELLAMLKEKDAAEEARSLKARLGSGTTQKTGAAAWRRRTGATSLSSAKPAAPTRPQPSDTSKDALDVDEFLSSVDSPSQSRTAAPKTTQQQQSMQDYLDELLG</sequence>
<feature type="compositionally biased region" description="Basic and acidic residues" evidence="1">
    <location>
        <begin position="128"/>
        <end position="139"/>
    </location>
</feature>
<protein>
    <submittedName>
        <fullName evidence="2">Uncharacterized protein</fullName>
    </submittedName>
</protein>
<feature type="compositionally biased region" description="Acidic residues" evidence="1">
    <location>
        <begin position="103"/>
        <end position="112"/>
    </location>
</feature>
<accession>A0ABY8EQP1</accession>
<feature type="region of interest" description="Disordered" evidence="1">
    <location>
        <begin position="98"/>
        <end position="225"/>
    </location>
</feature>
<feature type="compositionally biased region" description="Acidic residues" evidence="1">
    <location>
        <begin position="65"/>
        <end position="79"/>
    </location>
</feature>
<dbReference type="EMBL" id="CP046234">
    <property type="protein sequence ID" value="WFD46683.1"/>
    <property type="molecule type" value="Genomic_DNA"/>
</dbReference>
<evidence type="ECO:0000256" key="1">
    <source>
        <dbReference type="SAM" id="MobiDB-lite"/>
    </source>
</evidence>
<evidence type="ECO:0000313" key="2">
    <source>
        <dbReference type="EMBL" id="WFD46683.1"/>
    </source>
</evidence>
<gene>
    <name evidence="2" type="ORF">GLX27_001320</name>
</gene>
<organism evidence="2 3">
    <name type="scientific">Malassezia furfur</name>
    <name type="common">Pityriasis versicolor infection agent</name>
    <name type="synonym">Pityrosporum furfur</name>
    <dbReference type="NCBI Taxonomy" id="55194"/>
    <lineage>
        <taxon>Eukaryota</taxon>
        <taxon>Fungi</taxon>
        <taxon>Dikarya</taxon>
        <taxon>Basidiomycota</taxon>
        <taxon>Ustilaginomycotina</taxon>
        <taxon>Malasseziomycetes</taxon>
        <taxon>Malasseziales</taxon>
        <taxon>Malasseziaceae</taxon>
        <taxon>Malassezia</taxon>
    </lineage>
</organism>
<proteinExistence type="predicted"/>